<evidence type="ECO:0000313" key="1">
    <source>
        <dbReference type="EMBL" id="SHH76090.1"/>
    </source>
</evidence>
<reference evidence="1 2" key="1">
    <citation type="submission" date="2016-11" db="EMBL/GenBank/DDBJ databases">
        <authorList>
            <person name="Jaros S."/>
            <person name="Januszkiewicz K."/>
            <person name="Wedrychowicz H."/>
        </authorList>
    </citation>
    <scope>NUCLEOTIDE SEQUENCE [LARGE SCALE GENOMIC DNA]</scope>
    <source>
        <strain evidence="1 2">CGMCC 1.10190</strain>
    </source>
</reference>
<dbReference type="AlphaFoldDB" id="A0A1M5VLK5"/>
<dbReference type="PANTHER" id="PTHR35802:SF1">
    <property type="entry name" value="PROTEASE SYNTHASE AND SPORULATION PROTEIN PAI 2"/>
    <property type="match status" value="1"/>
</dbReference>
<protein>
    <submittedName>
        <fullName evidence="1">Negative transcriptional regulator, PaiB family</fullName>
    </submittedName>
</protein>
<evidence type="ECO:0000313" key="2">
    <source>
        <dbReference type="Proteomes" id="UP000184226"/>
    </source>
</evidence>
<gene>
    <name evidence="1" type="ORF">SAMN04488135_104432</name>
</gene>
<dbReference type="PANTHER" id="PTHR35802">
    <property type="entry name" value="PROTEASE SYNTHASE AND SPORULATION PROTEIN PAI 2"/>
    <property type="match status" value="1"/>
</dbReference>
<dbReference type="InterPro" id="IPR007396">
    <property type="entry name" value="TR_PAI2-type"/>
</dbReference>
<proteinExistence type="predicted"/>
<dbReference type="InterPro" id="IPR012349">
    <property type="entry name" value="Split_barrel_FMN-bd"/>
</dbReference>
<organism evidence="1 2">
    <name type="scientific">Pollutimonas bauzanensis</name>
    <dbReference type="NCBI Taxonomy" id="658167"/>
    <lineage>
        <taxon>Bacteria</taxon>
        <taxon>Pseudomonadati</taxon>
        <taxon>Pseudomonadota</taxon>
        <taxon>Betaproteobacteria</taxon>
        <taxon>Burkholderiales</taxon>
        <taxon>Alcaligenaceae</taxon>
        <taxon>Pollutimonas</taxon>
    </lineage>
</organism>
<name>A0A1M5VLK5_9BURK</name>
<dbReference type="Proteomes" id="UP000184226">
    <property type="component" value="Unassembled WGS sequence"/>
</dbReference>
<dbReference type="SUPFAM" id="SSF50475">
    <property type="entry name" value="FMN-binding split barrel"/>
    <property type="match status" value="1"/>
</dbReference>
<dbReference type="Gene3D" id="2.30.110.10">
    <property type="entry name" value="Electron Transport, Fmn-binding Protein, Chain A"/>
    <property type="match status" value="1"/>
</dbReference>
<dbReference type="PIRSF" id="PIRSF010372">
    <property type="entry name" value="PaiB"/>
    <property type="match status" value="1"/>
</dbReference>
<dbReference type="STRING" id="658167.SAMN04488135_104432"/>
<dbReference type="EMBL" id="FQXE01000004">
    <property type="protein sequence ID" value="SHH76090.1"/>
    <property type="molecule type" value="Genomic_DNA"/>
</dbReference>
<sequence length="220" mass="24454">MYTPSAFELTDPDSQRQFIDHYPLGTLVVQEKGDLLATHLPFLQQPEPAQGAGLLQAHIARNNAEFACLPDGTAVLAVFQGPHAYISPSWYPTKASTQGKAVPTWNYVSVHVHGKLTVKTDPAWLLVHLERQTARYEQGRPDPWSIHDAPRDYIDTMLQHIVGLEISIERIEGKAKLSQNRPLADRQGVIHGLTDPLQPSIGSVFNGEIARLMRNSLKPD</sequence>
<keyword evidence="2" id="KW-1185">Reference proteome</keyword>
<dbReference type="Pfam" id="PF04299">
    <property type="entry name" value="FMN_bind_2"/>
    <property type="match status" value="1"/>
</dbReference>
<dbReference type="RefSeq" id="WP_073103071.1">
    <property type="nucleotide sequence ID" value="NZ_FQXE01000004.1"/>
</dbReference>
<accession>A0A1M5VLK5</accession>